<dbReference type="EC" id="2.6.1.16" evidence="2"/>
<keyword evidence="5" id="KW-0812">Transmembrane</keyword>
<feature type="domain" description="SIS" evidence="6">
    <location>
        <begin position="194"/>
        <end position="330"/>
    </location>
</feature>
<protein>
    <recommendedName>
        <fullName evidence="3">Glutamine--fructose-6-phosphate aminotransferase [isomerizing]</fullName>
        <ecNumber evidence="2">2.6.1.16</ecNumber>
    </recommendedName>
</protein>
<evidence type="ECO:0000256" key="2">
    <source>
        <dbReference type="ARBA" id="ARBA00012916"/>
    </source>
</evidence>
<dbReference type="InterPro" id="IPR001347">
    <property type="entry name" value="SIS_dom"/>
</dbReference>
<name>A0A2G9ZLD4_9BACT</name>
<keyword evidence="5" id="KW-1133">Transmembrane helix</keyword>
<dbReference type="InterPro" id="IPR035490">
    <property type="entry name" value="GlmS/FrlB_SIS"/>
</dbReference>
<evidence type="ECO:0000256" key="5">
    <source>
        <dbReference type="SAM" id="Phobius"/>
    </source>
</evidence>
<comment type="catalytic activity">
    <reaction evidence="1">
        <text>D-fructose 6-phosphate + L-glutamine = D-glucosamine 6-phosphate + L-glutamate</text>
        <dbReference type="Rhea" id="RHEA:13237"/>
        <dbReference type="ChEBI" id="CHEBI:29985"/>
        <dbReference type="ChEBI" id="CHEBI:58359"/>
        <dbReference type="ChEBI" id="CHEBI:58725"/>
        <dbReference type="ChEBI" id="CHEBI:61527"/>
        <dbReference type="EC" id="2.6.1.16"/>
    </reaction>
</comment>
<dbReference type="Proteomes" id="UP000230729">
    <property type="component" value="Unassembled WGS sequence"/>
</dbReference>
<dbReference type="GO" id="GO:0097367">
    <property type="term" value="F:carbohydrate derivative binding"/>
    <property type="evidence" value="ECO:0007669"/>
    <property type="project" value="InterPro"/>
</dbReference>
<dbReference type="GO" id="GO:0006002">
    <property type="term" value="P:fructose 6-phosphate metabolic process"/>
    <property type="evidence" value="ECO:0007669"/>
    <property type="project" value="TreeGrafter"/>
</dbReference>
<evidence type="ECO:0000256" key="4">
    <source>
        <dbReference type="ARBA" id="ARBA00022737"/>
    </source>
</evidence>
<evidence type="ECO:0000313" key="8">
    <source>
        <dbReference type="Proteomes" id="UP000230729"/>
    </source>
</evidence>
<dbReference type="SUPFAM" id="SSF53697">
    <property type="entry name" value="SIS domain"/>
    <property type="match status" value="1"/>
</dbReference>
<evidence type="ECO:0000256" key="3">
    <source>
        <dbReference type="ARBA" id="ARBA00016090"/>
    </source>
</evidence>
<dbReference type="GO" id="GO:0006047">
    <property type="term" value="P:UDP-N-acetylglucosamine metabolic process"/>
    <property type="evidence" value="ECO:0007669"/>
    <property type="project" value="TreeGrafter"/>
</dbReference>
<feature type="domain" description="SIS" evidence="6">
    <location>
        <begin position="37"/>
        <end position="179"/>
    </location>
</feature>
<reference evidence="7 8" key="1">
    <citation type="submission" date="2017-09" db="EMBL/GenBank/DDBJ databases">
        <title>Depth-based differentiation of microbial function through sediment-hosted aquifers and enrichment of novel symbionts in the deep terrestrial subsurface.</title>
        <authorList>
            <person name="Probst A.J."/>
            <person name="Ladd B."/>
            <person name="Jarett J.K."/>
            <person name="Geller-Mcgrath D.E."/>
            <person name="Sieber C.M."/>
            <person name="Emerson J.B."/>
            <person name="Anantharaman K."/>
            <person name="Thomas B.C."/>
            <person name="Malmstrom R."/>
            <person name="Stieglmeier M."/>
            <person name="Klingl A."/>
            <person name="Woyke T."/>
            <person name="Ryan C.M."/>
            <person name="Banfield J.F."/>
        </authorList>
    </citation>
    <scope>NUCLEOTIDE SEQUENCE [LARGE SCALE GENOMIC DNA]</scope>
    <source>
        <strain evidence="7">CG23_combo_of_CG06-09_8_20_14_all_49_15</strain>
    </source>
</reference>
<dbReference type="CDD" id="cd05008">
    <property type="entry name" value="SIS_GlmS_GlmD_1"/>
    <property type="match status" value="1"/>
</dbReference>
<evidence type="ECO:0000259" key="6">
    <source>
        <dbReference type="PROSITE" id="PS51464"/>
    </source>
</evidence>
<dbReference type="Gene3D" id="3.40.50.10490">
    <property type="entry name" value="Glucose-6-phosphate isomerase like protein, domain 1"/>
    <property type="match status" value="2"/>
</dbReference>
<proteinExistence type="predicted"/>
<accession>A0A2G9ZLD4</accession>
<dbReference type="InterPro" id="IPR035466">
    <property type="entry name" value="GlmS/AgaS_SIS"/>
</dbReference>
<dbReference type="EMBL" id="PCSD01000038">
    <property type="protein sequence ID" value="PIP33911.1"/>
    <property type="molecule type" value="Genomic_DNA"/>
</dbReference>
<evidence type="ECO:0000313" key="7">
    <source>
        <dbReference type="EMBL" id="PIP33911.1"/>
    </source>
</evidence>
<evidence type="ECO:0000256" key="1">
    <source>
        <dbReference type="ARBA" id="ARBA00001031"/>
    </source>
</evidence>
<dbReference type="GO" id="GO:0004360">
    <property type="term" value="F:glutamine-fructose-6-phosphate transaminase (isomerizing) activity"/>
    <property type="evidence" value="ECO:0007669"/>
    <property type="project" value="UniProtKB-EC"/>
</dbReference>
<keyword evidence="5" id="KW-0472">Membrane</keyword>
<dbReference type="PROSITE" id="PS51464">
    <property type="entry name" value="SIS"/>
    <property type="match status" value="2"/>
</dbReference>
<dbReference type="Pfam" id="PF01380">
    <property type="entry name" value="SIS"/>
    <property type="match status" value="2"/>
</dbReference>
<keyword evidence="4" id="KW-0677">Repeat</keyword>
<dbReference type="InterPro" id="IPR046348">
    <property type="entry name" value="SIS_dom_sf"/>
</dbReference>
<gene>
    <name evidence="7" type="ORF">COX22_01850</name>
</gene>
<dbReference type="AlphaFoldDB" id="A0A2G9ZLD4"/>
<dbReference type="PANTHER" id="PTHR10937:SF0">
    <property type="entry name" value="GLUTAMINE--FRUCTOSE-6-PHOSPHATE TRANSAMINASE (ISOMERIZING)"/>
    <property type="match status" value="1"/>
</dbReference>
<sequence>MKKYKFFMRGQKTLEDIARGSAIVAKILAADKDLANWAEHFQRVDKIYALGCGSSYWLAFLVAAFFRRAGRDATAVPASEFFLTGYPVPRRTLALVFSQSGETTETVRAAAQAREQGAAVFAVINRGAGALAKMADGFFLTPAGSEQILATKSFAAGLAAAYLFAHYLTGARPDDLSGLPVLYEKILALDIKPLVRCLAPAVRAYSLGIGLDYGLAGEAALKLGEGAGLQITALPALEISHGYKANLDGVPVLVVGLQTAYHKVYENLIREIRQAGARIISFSPLNLPLAADCNVEIPGPGDTAIFTAVKLLQRLAVETALARGLDPDQPAGLAKTVRRVNF</sequence>
<dbReference type="GO" id="GO:0006487">
    <property type="term" value="P:protein N-linked glycosylation"/>
    <property type="evidence" value="ECO:0007669"/>
    <property type="project" value="TreeGrafter"/>
</dbReference>
<organism evidence="7 8">
    <name type="scientific">Candidatus Falkowbacteria bacterium CG23_combo_of_CG06-09_8_20_14_all_49_15</name>
    <dbReference type="NCBI Taxonomy" id="1974572"/>
    <lineage>
        <taxon>Bacteria</taxon>
        <taxon>Candidatus Falkowiibacteriota</taxon>
    </lineage>
</organism>
<dbReference type="PANTHER" id="PTHR10937">
    <property type="entry name" value="GLUCOSAMINE--FRUCTOSE-6-PHOSPHATE AMINOTRANSFERASE, ISOMERIZING"/>
    <property type="match status" value="1"/>
</dbReference>
<feature type="transmembrane region" description="Helical" evidence="5">
    <location>
        <begin position="47"/>
        <end position="66"/>
    </location>
</feature>
<comment type="caution">
    <text evidence="7">The sequence shown here is derived from an EMBL/GenBank/DDBJ whole genome shotgun (WGS) entry which is preliminary data.</text>
</comment>
<dbReference type="CDD" id="cd05009">
    <property type="entry name" value="SIS_GlmS_GlmD_2"/>
    <property type="match status" value="1"/>
</dbReference>